<organism evidence="3 4">
    <name type="scientific">Ceriporiopsis subvermispora (strain B)</name>
    <name type="common">White-rot fungus</name>
    <name type="synonym">Gelatoporia subvermispora</name>
    <dbReference type="NCBI Taxonomy" id="914234"/>
    <lineage>
        <taxon>Eukaryota</taxon>
        <taxon>Fungi</taxon>
        <taxon>Dikarya</taxon>
        <taxon>Basidiomycota</taxon>
        <taxon>Agaricomycotina</taxon>
        <taxon>Agaricomycetes</taxon>
        <taxon>Polyporales</taxon>
        <taxon>Gelatoporiaceae</taxon>
        <taxon>Gelatoporia</taxon>
    </lineage>
</organism>
<dbReference type="AlphaFoldDB" id="M2QAR9"/>
<evidence type="ECO:0000313" key="4">
    <source>
        <dbReference type="Proteomes" id="UP000016930"/>
    </source>
</evidence>
<keyword evidence="1" id="KW-0812">Transmembrane</keyword>
<proteinExistence type="predicted"/>
<keyword evidence="1" id="KW-1133">Transmembrane helix</keyword>
<accession>M2QAR9</accession>
<feature type="chain" id="PRO_5004022836" evidence="2">
    <location>
        <begin position="18"/>
        <end position="141"/>
    </location>
</feature>
<feature type="transmembrane region" description="Helical" evidence="1">
    <location>
        <begin position="41"/>
        <end position="62"/>
    </location>
</feature>
<gene>
    <name evidence="3" type="ORF">CERSUDRAFT_117555</name>
</gene>
<sequence length="141" mass="15737">MSILSMLLFLGTPAIYARTTTRISQPCDTPTLEGILAAQIRQYRMLAAFSALSLVHSFMLCTTQLDATKETSPMSFKLCLATSAAFGLAFLASCVLVSLYTAEQRWCTHRKICAICDSPVFETYLYDKIRRKCTPSEARRC</sequence>
<dbReference type="Proteomes" id="UP000016930">
    <property type="component" value="Unassembled WGS sequence"/>
</dbReference>
<keyword evidence="1" id="KW-0472">Membrane</keyword>
<evidence type="ECO:0000313" key="3">
    <source>
        <dbReference type="EMBL" id="EMD34048.1"/>
    </source>
</evidence>
<dbReference type="EMBL" id="KB445804">
    <property type="protein sequence ID" value="EMD34048.1"/>
    <property type="molecule type" value="Genomic_DNA"/>
</dbReference>
<keyword evidence="4" id="KW-1185">Reference proteome</keyword>
<evidence type="ECO:0000256" key="2">
    <source>
        <dbReference type="SAM" id="SignalP"/>
    </source>
</evidence>
<name>M2QAR9_CERS8</name>
<feature type="transmembrane region" description="Helical" evidence="1">
    <location>
        <begin position="74"/>
        <end position="100"/>
    </location>
</feature>
<evidence type="ECO:0000256" key="1">
    <source>
        <dbReference type="SAM" id="Phobius"/>
    </source>
</evidence>
<dbReference type="HOGENOM" id="CLU_1825063_0_0_1"/>
<protein>
    <submittedName>
        <fullName evidence="3">Uncharacterized protein</fullName>
    </submittedName>
</protein>
<reference evidence="3 4" key="1">
    <citation type="journal article" date="2012" name="Proc. Natl. Acad. Sci. U.S.A.">
        <title>Comparative genomics of Ceriporiopsis subvermispora and Phanerochaete chrysosporium provide insight into selective ligninolysis.</title>
        <authorList>
            <person name="Fernandez-Fueyo E."/>
            <person name="Ruiz-Duenas F.J."/>
            <person name="Ferreira P."/>
            <person name="Floudas D."/>
            <person name="Hibbett D.S."/>
            <person name="Canessa P."/>
            <person name="Larrondo L.F."/>
            <person name="James T.Y."/>
            <person name="Seelenfreund D."/>
            <person name="Lobos S."/>
            <person name="Polanco R."/>
            <person name="Tello M."/>
            <person name="Honda Y."/>
            <person name="Watanabe T."/>
            <person name="Watanabe T."/>
            <person name="Ryu J.S."/>
            <person name="Kubicek C.P."/>
            <person name="Schmoll M."/>
            <person name="Gaskell J."/>
            <person name="Hammel K.E."/>
            <person name="St John F.J."/>
            <person name="Vanden Wymelenberg A."/>
            <person name="Sabat G."/>
            <person name="Splinter BonDurant S."/>
            <person name="Syed K."/>
            <person name="Yadav J.S."/>
            <person name="Doddapaneni H."/>
            <person name="Subramanian V."/>
            <person name="Lavin J.L."/>
            <person name="Oguiza J.A."/>
            <person name="Perez G."/>
            <person name="Pisabarro A.G."/>
            <person name="Ramirez L."/>
            <person name="Santoyo F."/>
            <person name="Master E."/>
            <person name="Coutinho P.M."/>
            <person name="Henrissat B."/>
            <person name="Lombard V."/>
            <person name="Magnuson J.K."/>
            <person name="Kuees U."/>
            <person name="Hori C."/>
            <person name="Igarashi K."/>
            <person name="Samejima M."/>
            <person name="Held B.W."/>
            <person name="Barry K.W."/>
            <person name="LaButti K.M."/>
            <person name="Lapidus A."/>
            <person name="Lindquist E.A."/>
            <person name="Lucas S.M."/>
            <person name="Riley R."/>
            <person name="Salamov A.A."/>
            <person name="Hoffmeister D."/>
            <person name="Schwenk D."/>
            <person name="Hadar Y."/>
            <person name="Yarden O."/>
            <person name="de Vries R.P."/>
            <person name="Wiebenga A."/>
            <person name="Stenlid J."/>
            <person name="Eastwood D."/>
            <person name="Grigoriev I.V."/>
            <person name="Berka R.M."/>
            <person name="Blanchette R.A."/>
            <person name="Kersten P."/>
            <person name="Martinez A.T."/>
            <person name="Vicuna R."/>
            <person name="Cullen D."/>
        </authorList>
    </citation>
    <scope>NUCLEOTIDE SEQUENCE [LARGE SCALE GENOMIC DNA]</scope>
    <source>
        <strain evidence="3 4">B</strain>
    </source>
</reference>
<keyword evidence="2" id="KW-0732">Signal</keyword>
<feature type="signal peptide" evidence="2">
    <location>
        <begin position="1"/>
        <end position="17"/>
    </location>
</feature>